<organism evidence="1 2">
    <name type="scientific">Linnemannia elongata AG-77</name>
    <dbReference type="NCBI Taxonomy" id="1314771"/>
    <lineage>
        <taxon>Eukaryota</taxon>
        <taxon>Fungi</taxon>
        <taxon>Fungi incertae sedis</taxon>
        <taxon>Mucoromycota</taxon>
        <taxon>Mortierellomycotina</taxon>
        <taxon>Mortierellomycetes</taxon>
        <taxon>Mortierellales</taxon>
        <taxon>Mortierellaceae</taxon>
        <taxon>Linnemannia</taxon>
    </lineage>
</organism>
<keyword evidence="2" id="KW-1185">Reference proteome</keyword>
<evidence type="ECO:0000313" key="2">
    <source>
        <dbReference type="Proteomes" id="UP000078512"/>
    </source>
</evidence>
<dbReference type="AlphaFoldDB" id="A0A197JLA4"/>
<name>A0A197JLA4_9FUNG</name>
<dbReference type="EMBL" id="KV442072">
    <property type="protein sequence ID" value="OAQ25930.1"/>
    <property type="molecule type" value="Genomic_DNA"/>
</dbReference>
<sequence length="224" mass="25372">MTQVLQFVLFGLFGEGPFLSRQGYRTSAIGAILMQYPKLTTSSFPTLSSPFTGQVVGAIIQEYCPGIRWALVWDARLYNGMCVHDMLESIPYPQLEILIEDSKYTELEPNRMDDILQNHIPTCNLVKFSVVCRKLQFLRLAIQQAVESHRSDDMVAVMQERETHFRGLARQIGTLHRPKPFILASVTVDAYRNTTLDEFGMPGLFIVQDPVTGRKGHLSYLSSI</sequence>
<accession>A0A197JLA4</accession>
<gene>
    <name evidence="1" type="ORF">K457DRAFT_22605</name>
</gene>
<evidence type="ECO:0000313" key="1">
    <source>
        <dbReference type="EMBL" id="OAQ25930.1"/>
    </source>
</evidence>
<proteinExistence type="predicted"/>
<protein>
    <submittedName>
        <fullName evidence="1">Uncharacterized protein</fullName>
    </submittedName>
</protein>
<dbReference type="Proteomes" id="UP000078512">
    <property type="component" value="Unassembled WGS sequence"/>
</dbReference>
<reference evidence="1 2" key="1">
    <citation type="submission" date="2016-05" db="EMBL/GenBank/DDBJ databases">
        <title>Genome sequencing reveals origins of a unique bacterial endosymbiosis in the earliest lineages of terrestrial Fungi.</title>
        <authorList>
            <consortium name="DOE Joint Genome Institute"/>
            <person name="Uehling J."/>
            <person name="Gryganskyi A."/>
            <person name="Hameed K."/>
            <person name="Tschaplinski T."/>
            <person name="Misztal P."/>
            <person name="Wu S."/>
            <person name="Desiro A."/>
            <person name="Vande Pol N."/>
            <person name="Du Z.-Y."/>
            <person name="Zienkiewicz A."/>
            <person name="Zienkiewicz K."/>
            <person name="Morin E."/>
            <person name="Tisserant E."/>
            <person name="Splivallo R."/>
            <person name="Hainaut M."/>
            <person name="Henrissat B."/>
            <person name="Ohm R."/>
            <person name="Kuo A."/>
            <person name="Yan J."/>
            <person name="Lipzen A."/>
            <person name="Nolan M."/>
            <person name="Labutti K."/>
            <person name="Barry K."/>
            <person name="Goldstein A."/>
            <person name="Labbe J."/>
            <person name="Schadt C."/>
            <person name="Tuskan G."/>
            <person name="Grigoriev I."/>
            <person name="Martin F."/>
            <person name="Vilgalys R."/>
            <person name="Bonito G."/>
        </authorList>
    </citation>
    <scope>NUCLEOTIDE SEQUENCE [LARGE SCALE GENOMIC DNA]</scope>
    <source>
        <strain evidence="1 2">AG-77</strain>
    </source>
</reference>
<dbReference type="OrthoDB" id="2405819at2759"/>